<name>A0ABT8GG89_9MICO</name>
<organism evidence="2 3">
    <name type="scientific">Demequina muriae</name>
    <dbReference type="NCBI Taxonomy" id="3051664"/>
    <lineage>
        <taxon>Bacteria</taxon>
        <taxon>Bacillati</taxon>
        <taxon>Actinomycetota</taxon>
        <taxon>Actinomycetes</taxon>
        <taxon>Micrococcales</taxon>
        <taxon>Demequinaceae</taxon>
        <taxon>Demequina</taxon>
    </lineage>
</organism>
<sequence length="754" mass="78560">MTAVSAEQCVASDGLIQPDKIPGAASSDNTGGQLNAAAITDACQQARHVASQVRTGVSDVSTAWTAVPAAFEMPGAEPVHNAMTAPGTSLVTFAANLDTMARALEDFAGEIEPLRISFDEVRTRAQEFVDSLEPGNKVWMRASSTTAYQWDGNASAHMSYSASTYGTGSYSTSYNASTYGTNGAASTESEWYSEWDAVAYLRGRGETARVSGGTVEILVSWLESGEHVGRNNDLMDEVADLYARLHSAEVDCANRINALREDACVAPLEAVEAWQLKQDGVELPWGSRVEEKRNCGEQVGHGFYEFGKGTVEGLGSLISYNYMTGEWGDGEHFKQSWAGIGDIVVSISTLTGGPLGFINLAVNGPDAYSDSLETVTELGKSLVAWDTWEDAPAQAATETILNIGTAFIPVGGWALAGAKGLSAAAGATRIASALTKLDNLGPAVLARLGGGGFKIDMDVNVNIDAPPIRVDADAPTIRPDADAPRVDADATTNPGGLADDAARAGDDSGPSTAAGKPDDSPSSPGSDAADDAVRAGDDTSAPDAADTANAGGAVDDAAYSGGGDGPGPGSPSELTVDGHNGHTYDELVRERIESGEWQDPGTRPAWTDDVSRGESFFGEAALEFFEGQDVTLGAKGRVAFLMPADDGARIVDARSAAILTGMAPSVERAALEGGRLFGINVPLDGLELRVPTFHDAGGNIHFVPGGFTAVKQDGLFYTNPTREAVVDGGMPLPRGTALFEVMPDGTRTVMRVFQ</sequence>
<feature type="compositionally biased region" description="Basic and acidic residues" evidence="1">
    <location>
        <begin position="479"/>
        <end position="488"/>
    </location>
</feature>
<accession>A0ABT8GG89</accession>
<protein>
    <submittedName>
        <fullName evidence="2">Uncharacterized protein</fullName>
    </submittedName>
</protein>
<gene>
    <name evidence="2" type="ORF">QQX02_04975</name>
</gene>
<dbReference type="RefSeq" id="WP_301141636.1">
    <property type="nucleotide sequence ID" value="NZ_JAUHQA010000001.1"/>
</dbReference>
<dbReference type="EMBL" id="JAUHQA010000001">
    <property type="protein sequence ID" value="MDN4480274.1"/>
    <property type="molecule type" value="Genomic_DNA"/>
</dbReference>
<reference evidence="2" key="1">
    <citation type="submission" date="2023-06" db="EMBL/GenBank/DDBJ databases">
        <title>Egi l300058.</title>
        <authorList>
            <person name="Gao L."/>
            <person name="Fang B.-Z."/>
            <person name="Li W.-J."/>
        </authorList>
    </citation>
    <scope>NUCLEOTIDE SEQUENCE</scope>
    <source>
        <strain evidence="2">EGI L300058</strain>
    </source>
</reference>
<feature type="region of interest" description="Disordered" evidence="1">
    <location>
        <begin position="470"/>
        <end position="580"/>
    </location>
</feature>
<feature type="compositionally biased region" description="Low complexity" evidence="1">
    <location>
        <begin position="507"/>
        <end position="527"/>
    </location>
</feature>
<comment type="caution">
    <text evidence="2">The sequence shown here is derived from an EMBL/GenBank/DDBJ whole genome shotgun (WGS) entry which is preliminary data.</text>
</comment>
<evidence type="ECO:0000313" key="2">
    <source>
        <dbReference type="EMBL" id="MDN4480274.1"/>
    </source>
</evidence>
<feature type="compositionally biased region" description="Low complexity" evidence="1">
    <location>
        <begin position="538"/>
        <end position="559"/>
    </location>
</feature>
<dbReference type="Proteomes" id="UP001172708">
    <property type="component" value="Unassembled WGS sequence"/>
</dbReference>
<proteinExistence type="predicted"/>
<keyword evidence="3" id="KW-1185">Reference proteome</keyword>
<evidence type="ECO:0000313" key="3">
    <source>
        <dbReference type="Proteomes" id="UP001172708"/>
    </source>
</evidence>
<evidence type="ECO:0000256" key="1">
    <source>
        <dbReference type="SAM" id="MobiDB-lite"/>
    </source>
</evidence>